<evidence type="ECO:0000256" key="2">
    <source>
        <dbReference type="ARBA" id="ARBA00022670"/>
    </source>
</evidence>
<keyword evidence="2 7" id="KW-0645">Protease</keyword>
<dbReference type="GO" id="GO:0006508">
    <property type="term" value="P:proteolysis"/>
    <property type="evidence" value="ECO:0007669"/>
    <property type="project" value="UniProtKB-KW"/>
</dbReference>
<keyword evidence="3 9" id="KW-0732">Signal</keyword>
<dbReference type="EMBL" id="CAKOGP040001989">
    <property type="protein sequence ID" value="CAJ1959291.1"/>
    <property type="molecule type" value="Genomic_DNA"/>
</dbReference>
<dbReference type="EC" id="3.4.21.-" evidence="7"/>
<evidence type="ECO:0000256" key="7">
    <source>
        <dbReference type="RuleBase" id="RU004296"/>
    </source>
</evidence>
<feature type="signal peptide" evidence="9">
    <location>
        <begin position="1"/>
        <end position="15"/>
    </location>
</feature>
<gene>
    <name evidence="10" type="ORF">CYCCA115_LOCUS12800</name>
    <name evidence="11" type="ORF">CYCCA115_LOCUS17712</name>
</gene>
<sequence>MKITLLLFTILGVTAGHNERESKIRPAVKTPSGGHNNPRESEKARPAIGEKSVHSSRSDNNDLDVLVDGKTLCGHMDLRNARCYENSLPAIYEKAMAVAKIRTGGLVCTGWLVGGNNYLMTNHHCISSKEEAAAAQFLFMYESTQGDCQQGGVRDTDAAAEMTIDGAEFIMADKQLDFALVKLVSGNPVCAYGHFDIDWEAPKVGDEIYVPQHPAGRDKSIGITDTFTESGMCEIKSVSGIGVDYTCDTEGGSSGSPVVNKATNMVVALHKAGRKKCHGNTGTKMSKIYGLVQEEVYGAIAECS</sequence>
<feature type="region of interest" description="Disordered" evidence="8">
    <location>
        <begin position="19"/>
        <end position="62"/>
    </location>
</feature>
<dbReference type="PRINTS" id="PR00839">
    <property type="entry name" value="V8PROTEASE"/>
</dbReference>
<organism evidence="11 12">
    <name type="scientific">Cylindrotheca closterium</name>
    <dbReference type="NCBI Taxonomy" id="2856"/>
    <lineage>
        <taxon>Eukaryota</taxon>
        <taxon>Sar</taxon>
        <taxon>Stramenopiles</taxon>
        <taxon>Ochrophyta</taxon>
        <taxon>Bacillariophyta</taxon>
        <taxon>Bacillariophyceae</taxon>
        <taxon>Bacillariophycidae</taxon>
        <taxon>Bacillariales</taxon>
        <taxon>Bacillariaceae</taxon>
        <taxon>Cylindrotheca</taxon>
    </lineage>
</organism>
<evidence type="ECO:0000313" key="10">
    <source>
        <dbReference type="EMBL" id="CAJ1950872.1"/>
    </source>
</evidence>
<dbReference type="AlphaFoldDB" id="A0AAD2G414"/>
<evidence type="ECO:0000313" key="11">
    <source>
        <dbReference type="EMBL" id="CAJ1959291.1"/>
    </source>
</evidence>
<evidence type="ECO:0000256" key="4">
    <source>
        <dbReference type="ARBA" id="ARBA00022801"/>
    </source>
</evidence>
<evidence type="ECO:0000256" key="3">
    <source>
        <dbReference type="ARBA" id="ARBA00022729"/>
    </source>
</evidence>
<dbReference type="Proteomes" id="UP001295423">
    <property type="component" value="Unassembled WGS sequence"/>
</dbReference>
<feature type="chain" id="PRO_5042440674" description="Serine protease" evidence="9">
    <location>
        <begin position="16"/>
        <end position="304"/>
    </location>
</feature>
<dbReference type="PANTHER" id="PTHR36234:SF5">
    <property type="entry name" value="LYSYL ENDOPEPTIDASE"/>
    <property type="match status" value="1"/>
</dbReference>
<dbReference type="SUPFAM" id="SSF50494">
    <property type="entry name" value="Trypsin-like serine proteases"/>
    <property type="match status" value="1"/>
</dbReference>
<keyword evidence="12" id="KW-1185">Reference proteome</keyword>
<accession>A0AAD2G414</accession>
<reference evidence="11" key="1">
    <citation type="submission" date="2023-08" db="EMBL/GenBank/DDBJ databases">
        <authorList>
            <person name="Audoor S."/>
            <person name="Bilcke G."/>
        </authorList>
    </citation>
    <scope>NUCLEOTIDE SEQUENCE</scope>
</reference>
<evidence type="ECO:0000256" key="9">
    <source>
        <dbReference type="SAM" id="SignalP"/>
    </source>
</evidence>
<proteinExistence type="inferred from homology"/>
<dbReference type="PANTHER" id="PTHR36234">
    <property type="entry name" value="LYSYL ENDOPEPTIDASE"/>
    <property type="match status" value="1"/>
</dbReference>
<dbReference type="InterPro" id="IPR008256">
    <property type="entry name" value="Peptidase_S1B"/>
</dbReference>
<keyword evidence="5 7" id="KW-0720">Serine protease</keyword>
<evidence type="ECO:0000256" key="1">
    <source>
        <dbReference type="ARBA" id="ARBA00008764"/>
    </source>
</evidence>
<dbReference type="EMBL" id="CAKOGP040001770">
    <property type="protein sequence ID" value="CAJ1950872.1"/>
    <property type="molecule type" value="Genomic_DNA"/>
</dbReference>
<dbReference type="InterPro" id="IPR043504">
    <property type="entry name" value="Peptidase_S1_PA_chymotrypsin"/>
</dbReference>
<protein>
    <recommendedName>
        <fullName evidence="7">Serine protease</fullName>
        <ecNumber evidence="7">3.4.21.-</ecNumber>
    </recommendedName>
</protein>
<evidence type="ECO:0000256" key="5">
    <source>
        <dbReference type="ARBA" id="ARBA00022825"/>
    </source>
</evidence>
<dbReference type="InterPro" id="IPR009003">
    <property type="entry name" value="Peptidase_S1_PA"/>
</dbReference>
<comment type="similarity">
    <text evidence="1 7">Belongs to the peptidase S1B family.</text>
</comment>
<feature type="compositionally biased region" description="Basic and acidic residues" evidence="8">
    <location>
        <begin position="51"/>
        <end position="60"/>
    </location>
</feature>
<dbReference type="Gene3D" id="2.40.10.10">
    <property type="entry name" value="Trypsin-like serine proteases"/>
    <property type="match status" value="2"/>
</dbReference>
<evidence type="ECO:0000256" key="6">
    <source>
        <dbReference type="ARBA" id="ARBA00023026"/>
    </source>
</evidence>
<keyword evidence="6" id="KW-0843">Virulence</keyword>
<evidence type="ECO:0000256" key="8">
    <source>
        <dbReference type="SAM" id="MobiDB-lite"/>
    </source>
</evidence>
<evidence type="ECO:0000313" key="12">
    <source>
        <dbReference type="Proteomes" id="UP001295423"/>
    </source>
</evidence>
<keyword evidence="4 7" id="KW-0378">Hydrolase</keyword>
<dbReference type="Pfam" id="PF13365">
    <property type="entry name" value="Trypsin_2"/>
    <property type="match status" value="1"/>
</dbReference>
<comment type="caution">
    <text evidence="11">The sequence shown here is derived from an EMBL/GenBank/DDBJ whole genome shotgun (WGS) entry which is preliminary data.</text>
</comment>
<name>A0AAD2G414_9STRA</name>
<dbReference type="GO" id="GO:0008236">
    <property type="term" value="F:serine-type peptidase activity"/>
    <property type="evidence" value="ECO:0007669"/>
    <property type="project" value="UniProtKB-KW"/>
</dbReference>